<keyword evidence="6" id="KW-1015">Disulfide bond</keyword>
<keyword evidence="2" id="KW-1003">Cell membrane</keyword>
<keyword evidence="9" id="KW-0812">Transmembrane</keyword>
<reference evidence="12" key="1">
    <citation type="submission" date="2025-08" db="UniProtKB">
        <authorList>
            <consortium name="RefSeq"/>
        </authorList>
    </citation>
    <scope>IDENTIFICATION</scope>
</reference>
<dbReference type="CDD" id="cd23551">
    <property type="entry name" value="TFP_LU_ECD_Ly6L"/>
    <property type="match status" value="1"/>
</dbReference>
<dbReference type="CTD" id="101928108"/>
<dbReference type="InterPro" id="IPR016054">
    <property type="entry name" value="LY6_UPA_recep-like"/>
</dbReference>
<keyword evidence="5 9" id="KW-0472">Membrane</keyword>
<evidence type="ECO:0000256" key="4">
    <source>
        <dbReference type="ARBA" id="ARBA00022729"/>
    </source>
</evidence>
<dbReference type="AlphaFoldDB" id="A0A6P3VCC4"/>
<evidence type="ECO:0000256" key="6">
    <source>
        <dbReference type="ARBA" id="ARBA00023157"/>
    </source>
</evidence>
<keyword evidence="11" id="KW-1185">Reference proteome</keyword>
<feature type="domain" description="UPAR/Ly6" evidence="10">
    <location>
        <begin position="41"/>
        <end position="136"/>
    </location>
</feature>
<protein>
    <submittedName>
        <fullName evidence="12">Lymphocyte antigen 6L</fullName>
    </submittedName>
</protein>
<evidence type="ECO:0000313" key="12">
    <source>
        <dbReference type="RefSeq" id="XP_012371855.2"/>
    </source>
</evidence>
<name>A0A6P3VCC4_OCTDE</name>
<dbReference type="InterPro" id="IPR051445">
    <property type="entry name" value="LY6H/LY6L_nAChR_modulators"/>
</dbReference>
<evidence type="ECO:0000256" key="8">
    <source>
        <dbReference type="ARBA" id="ARBA00023288"/>
    </source>
</evidence>
<evidence type="ECO:0000256" key="5">
    <source>
        <dbReference type="ARBA" id="ARBA00023136"/>
    </source>
</evidence>
<dbReference type="RefSeq" id="XP_012371855.2">
    <property type="nucleotide sequence ID" value="XM_012516401.2"/>
</dbReference>
<dbReference type="PANTHER" id="PTHR32217:SF2">
    <property type="entry name" value="LYMPHOCYTE ANTIGEN 6L"/>
    <property type="match status" value="1"/>
</dbReference>
<keyword evidence="9" id="KW-1133">Transmembrane helix</keyword>
<dbReference type="InParanoid" id="A0A6P3VCC4"/>
<dbReference type="FunCoup" id="A0A6P3VCC4">
    <property type="interactions" value="208"/>
</dbReference>
<dbReference type="Pfam" id="PF00021">
    <property type="entry name" value="UPAR_LY6"/>
    <property type="match status" value="1"/>
</dbReference>
<dbReference type="OrthoDB" id="9799742at2759"/>
<dbReference type="Proteomes" id="UP000515203">
    <property type="component" value="Unplaced"/>
</dbReference>
<evidence type="ECO:0000256" key="7">
    <source>
        <dbReference type="ARBA" id="ARBA00023180"/>
    </source>
</evidence>
<keyword evidence="3" id="KW-0336">GPI-anchor</keyword>
<dbReference type="GeneID" id="105743193"/>
<comment type="subcellular location">
    <subcellularLocation>
        <location evidence="1">Cell membrane</location>
        <topology evidence="1">Lipid-anchor</topology>
        <topology evidence="1">GPI-anchor</topology>
    </subcellularLocation>
</comment>
<dbReference type="SUPFAM" id="SSF57302">
    <property type="entry name" value="Snake toxin-like"/>
    <property type="match status" value="1"/>
</dbReference>
<organism evidence="11 12">
    <name type="scientific">Octodon degus</name>
    <name type="common">Degu</name>
    <name type="synonym">Sciurus degus</name>
    <dbReference type="NCBI Taxonomy" id="10160"/>
    <lineage>
        <taxon>Eukaryota</taxon>
        <taxon>Metazoa</taxon>
        <taxon>Chordata</taxon>
        <taxon>Craniata</taxon>
        <taxon>Vertebrata</taxon>
        <taxon>Euteleostomi</taxon>
        <taxon>Mammalia</taxon>
        <taxon>Eutheria</taxon>
        <taxon>Euarchontoglires</taxon>
        <taxon>Glires</taxon>
        <taxon>Rodentia</taxon>
        <taxon>Hystricomorpha</taxon>
        <taxon>Octodontidae</taxon>
        <taxon>Octodon</taxon>
    </lineage>
</organism>
<dbReference type="Gene3D" id="2.10.60.10">
    <property type="entry name" value="CD59"/>
    <property type="match status" value="1"/>
</dbReference>
<dbReference type="GO" id="GO:0005886">
    <property type="term" value="C:plasma membrane"/>
    <property type="evidence" value="ECO:0007669"/>
    <property type="project" value="UniProtKB-SubCell"/>
</dbReference>
<evidence type="ECO:0000256" key="1">
    <source>
        <dbReference type="ARBA" id="ARBA00004609"/>
    </source>
</evidence>
<gene>
    <name evidence="12" type="primary">Ly6l</name>
</gene>
<keyword evidence="4" id="KW-0732">Signal</keyword>
<dbReference type="PANTHER" id="PTHR32217">
    <property type="entry name" value="LYMPHOCYTE ANTIGEN 6H"/>
    <property type="match status" value="1"/>
</dbReference>
<dbReference type="GO" id="GO:0098552">
    <property type="term" value="C:side of membrane"/>
    <property type="evidence" value="ECO:0007669"/>
    <property type="project" value="UniProtKB-KW"/>
</dbReference>
<keyword evidence="8" id="KW-0449">Lipoprotein</keyword>
<sequence length="151" mass="16698">MPGRALGRGHMEGLMLVLVLWVSVVSLELKKGKMKMSASNLSCFQCFKVSSMSQCLPAVCRPTEKVCVSHKLVFSTNVRKKAQISKRCAPRCPSNSSSYEWMLTTGVQAKIVRGCCSKNLCNKAASRQEELWVSLAELLPLVGLSFLWTLL</sequence>
<dbReference type="SMART" id="SM00134">
    <property type="entry name" value="LU"/>
    <property type="match status" value="1"/>
</dbReference>
<feature type="transmembrane region" description="Helical" evidence="9">
    <location>
        <begin position="12"/>
        <end position="29"/>
    </location>
</feature>
<evidence type="ECO:0000256" key="3">
    <source>
        <dbReference type="ARBA" id="ARBA00022622"/>
    </source>
</evidence>
<accession>A0A6P3VCC4</accession>
<feature type="transmembrane region" description="Helical" evidence="9">
    <location>
        <begin position="131"/>
        <end position="150"/>
    </location>
</feature>
<evidence type="ECO:0000256" key="2">
    <source>
        <dbReference type="ARBA" id="ARBA00022475"/>
    </source>
</evidence>
<keyword evidence="7" id="KW-0325">Glycoprotein</keyword>
<evidence type="ECO:0000256" key="9">
    <source>
        <dbReference type="SAM" id="Phobius"/>
    </source>
</evidence>
<proteinExistence type="predicted"/>
<evidence type="ECO:0000313" key="11">
    <source>
        <dbReference type="Proteomes" id="UP000515203"/>
    </source>
</evidence>
<dbReference type="InterPro" id="IPR045860">
    <property type="entry name" value="Snake_toxin-like_sf"/>
</dbReference>
<evidence type="ECO:0000259" key="10">
    <source>
        <dbReference type="SMART" id="SM00134"/>
    </source>
</evidence>